<dbReference type="Pfam" id="PF04488">
    <property type="entry name" value="Gly_transf_sug"/>
    <property type="match status" value="1"/>
</dbReference>
<protein>
    <recommendedName>
        <fullName evidence="7">Alpha 1,4-glycosyltransferase domain-containing protein</fullName>
    </recommendedName>
</protein>
<dbReference type="Pfam" id="PF04572">
    <property type="entry name" value="Gb3_synth"/>
    <property type="match status" value="1"/>
</dbReference>
<evidence type="ECO:0000256" key="2">
    <source>
        <dbReference type="ARBA" id="ARBA00009003"/>
    </source>
</evidence>
<dbReference type="HOGENOM" id="CLU_049512_2_0_1"/>
<dbReference type="AlphaFoldDB" id="H2ZVN8"/>
<dbReference type="GO" id="GO:0008375">
    <property type="term" value="F:acetylglucosaminyltransferase activity"/>
    <property type="evidence" value="ECO:0007669"/>
    <property type="project" value="TreeGrafter"/>
</dbReference>
<dbReference type="EMBL" id="AFYH01240421">
    <property type="status" value="NOT_ANNOTATED_CDS"/>
    <property type="molecule type" value="Genomic_DNA"/>
</dbReference>
<evidence type="ECO:0000313" key="8">
    <source>
        <dbReference type="Ensembl" id="ENSLACP00000001459.1"/>
    </source>
</evidence>
<dbReference type="PANTHER" id="PTHR12042:SF16">
    <property type="entry name" value="ALPHA-1,4-N-ACETYLGLUCOSAMINYLTRANSFERASE"/>
    <property type="match status" value="1"/>
</dbReference>
<name>H2ZVN8_LATCH</name>
<organism evidence="8 9">
    <name type="scientific">Latimeria chalumnae</name>
    <name type="common">Coelacanth</name>
    <dbReference type="NCBI Taxonomy" id="7897"/>
    <lineage>
        <taxon>Eukaryota</taxon>
        <taxon>Metazoa</taxon>
        <taxon>Chordata</taxon>
        <taxon>Craniata</taxon>
        <taxon>Vertebrata</taxon>
        <taxon>Euteleostomi</taxon>
        <taxon>Coelacanthiformes</taxon>
        <taxon>Coelacanthidae</taxon>
        <taxon>Latimeria</taxon>
    </lineage>
</organism>
<dbReference type="EMBL" id="AFYH01240426">
    <property type="status" value="NOT_ANNOTATED_CDS"/>
    <property type="molecule type" value="Genomic_DNA"/>
</dbReference>
<dbReference type="InParanoid" id="H2ZVN8"/>
<feature type="domain" description="Alpha 1,4-glycosyltransferase" evidence="7">
    <location>
        <begin position="196"/>
        <end position="326"/>
    </location>
</feature>
<proteinExistence type="inferred from homology"/>
<dbReference type="Gene3D" id="3.90.550.20">
    <property type="match status" value="1"/>
</dbReference>
<keyword evidence="9" id="KW-1185">Reference proteome</keyword>
<dbReference type="GO" id="GO:0006493">
    <property type="term" value="P:protein O-linked glycosylation"/>
    <property type="evidence" value="ECO:0007669"/>
    <property type="project" value="TreeGrafter"/>
</dbReference>
<dbReference type="Proteomes" id="UP000008672">
    <property type="component" value="Unassembled WGS sequence"/>
</dbReference>
<reference evidence="8" key="2">
    <citation type="submission" date="2025-08" db="UniProtKB">
        <authorList>
            <consortium name="Ensembl"/>
        </authorList>
    </citation>
    <scope>IDENTIFICATION</scope>
</reference>
<evidence type="ECO:0000256" key="3">
    <source>
        <dbReference type="ARBA" id="ARBA00022676"/>
    </source>
</evidence>
<dbReference type="PANTHER" id="PTHR12042">
    <property type="entry name" value="LACTOSYLCERAMIDE 4-ALPHA-GALACTOSYLTRANSFERASE ALPHA- 1,4-GALACTOSYLTRANSFERASE"/>
    <property type="match status" value="1"/>
</dbReference>
<sequence>MKPRLKWMVLFFLCCTVGLYFLSVIFGLPVGCCATLEGGNDPVYDNVRPGIMFVETTDAVELTPLTVCAVESAARVYPTRPVNFFLRGFQGNASQYTSPRYLTIPILSSIKNIHIYPLKLEILFHRTPLLNWFKSVRPFWQRYWTLVLSDASRLAMLWKFGGIYLDTDIISIRAIPVTNFLCAEGPQSANGAALGFEDHHNFIWDCMVDFVCHFNGNVFGNQGPKLVSRILKKWCGTQHLGDVIDKQCGGVSYLSSRRFYPIPYFNWTRYFESWEAEQVEAFFSQTYGAHVWNFMNTKQQMKVEAGTGALLEELFRIFCPSTYQIMIKKRRV</sequence>
<dbReference type="OMA" id="NIMRDER"/>
<keyword evidence="3" id="KW-0328">Glycosyltransferase</keyword>
<keyword evidence="6" id="KW-0472">Membrane</keyword>
<dbReference type="EMBL" id="AFYH01240423">
    <property type="status" value="NOT_ANNOTATED_CDS"/>
    <property type="molecule type" value="Genomic_DNA"/>
</dbReference>
<dbReference type="InterPro" id="IPR029044">
    <property type="entry name" value="Nucleotide-diphossugar_trans"/>
</dbReference>
<dbReference type="InterPro" id="IPR051981">
    <property type="entry name" value="Glycosyltransf_32"/>
</dbReference>
<reference evidence="8" key="3">
    <citation type="submission" date="2025-09" db="UniProtKB">
        <authorList>
            <consortium name="Ensembl"/>
        </authorList>
    </citation>
    <scope>IDENTIFICATION</scope>
</reference>
<dbReference type="OrthoDB" id="407609at2759"/>
<dbReference type="EMBL" id="AFYH01240422">
    <property type="status" value="NOT_ANNOTATED_CDS"/>
    <property type="molecule type" value="Genomic_DNA"/>
</dbReference>
<evidence type="ECO:0000313" key="9">
    <source>
        <dbReference type="Proteomes" id="UP000008672"/>
    </source>
</evidence>
<keyword evidence="5" id="KW-0333">Golgi apparatus</keyword>
<reference evidence="9" key="1">
    <citation type="submission" date="2011-08" db="EMBL/GenBank/DDBJ databases">
        <title>The draft genome of Latimeria chalumnae.</title>
        <authorList>
            <person name="Di Palma F."/>
            <person name="Alfoldi J."/>
            <person name="Johnson J."/>
            <person name="Berlin A."/>
            <person name="Gnerre S."/>
            <person name="Jaffe D."/>
            <person name="MacCallum I."/>
            <person name="Young S."/>
            <person name="Walker B.J."/>
            <person name="Lander E."/>
            <person name="Lindblad-Toh K."/>
        </authorList>
    </citation>
    <scope>NUCLEOTIDE SEQUENCE [LARGE SCALE GENOMIC DNA]</scope>
    <source>
        <strain evidence="9">Wild caught</strain>
    </source>
</reference>
<dbReference type="KEGG" id="lcm:102355548"/>
<comment type="subcellular location">
    <subcellularLocation>
        <location evidence="1">Golgi apparatus membrane</location>
        <topology evidence="1">Single-pass type II membrane protein</topology>
    </subcellularLocation>
</comment>
<dbReference type="Ensembl" id="ENSLACT00000001471.1">
    <property type="protein sequence ID" value="ENSLACP00000001459.1"/>
    <property type="gene ID" value="ENSLACG00000001303.1"/>
</dbReference>
<dbReference type="GeneTree" id="ENSGT00510000047981"/>
<dbReference type="InterPro" id="IPR007652">
    <property type="entry name" value="A1-4-GlycosylTfrase_dom"/>
</dbReference>
<dbReference type="EMBL" id="AFYH01240424">
    <property type="status" value="NOT_ANNOTATED_CDS"/>
    <property type="molecule type" value="Genomic_DNA"/>
</dbReference>
<evidence type="ECO:0000259" key="7">
    <source>
        <dbReference type="Pfam" id="PF04572"/>
    </source>
</evidence>
<dbReference type="GeneID" id="102355548"/>
<comment type="similarity">
    <text evidence="2">Belongs to the glycosyltransferase 32 family.</text>
</comment>
<dbReference type="GO" id="GO:0000139">
    <property type="term" value="C:Golgi membrane"/>
    <property type="evidence" value="ECO:0007669"/>
    <property type="project" value="UniProtKB-SubCell"/>
</dbReference>
<evidence type="ECO:0000256" key="6">
    <source>
        <dbReference type="ARBA" id="ARBA00023136"/>
    </source>
</evidence>
<evidence type="ECO:0000256" key="4">
    <source>
        <dbReference type="ARBA" id="ARBA00022679"/>
    </source>
</evidence>
<dbReference type="SUPFAM" id="SSF53448">
    <property type="entry name" value="Nucleotide-diphospho-sugar transferases"/>
    <property type="match status" value="1"/>
</dbReference>
<dbReference type="InterPro" id="IPR007577">
    <property type="entry name" value="GlycoTrfase_DXD_sugar-bd_CS"/>
</dbReference>
<accession>H2ZVN8</accession>
<evidence type="ECO:0000256" key="1">
    <source>
        <dbReference type="ARBA" id="ARBA00004323"/>
    </source>
</evidence>
<dbReference type="RefSeq" id="XP_006012256.1">
    <property type="nucleotide sequence ID" value="XM_006012194.3"/>
</dbReference>
<dbReference type="EMBL" id="AFYH01240427">
    <property type="status" value="NOT_ANNOTATED_CDS"/>
    <property type="molecule type" value="Genomic_DNA"/>
</dbReference>
<dbReference type="eggNOG" id="KOG1928">
    <property type="taxonomic scope" value="Eukaryota"/>
</dbReference>
<gene>
    <name evidence="8" type="primary">LOC102355548</name>
</gene>
<dbReference type="Bgee" id="ENSLACG00000001303">
    <property type="expression patterns" value="Expressed in chordate pharynx and 4 other cell types or tissues"/>
</dbReference>
<evidence type="ECO:0000256" key="5">
    <source>
        <dbReference type="ARBA" id="ARBA00023034"/>
    </source>
</evidence>
<dbReference type="EMBL" id="AFYH01240425">
    <property type="status" value="NOT_ANNOTATED_CDS"/>
    <property type="molecule type" value="Genomic_DNA"/>
</dbReference>
<keyword evidence="4" id="KW-0808">Transferase</keyword>